<dbReference type="InterPro" id="IPR052923">
    <property type="entry name" value="UPF0718"/>
</dbReference>
<keyword evidence="4 8" id="KW-0812">Transmembrane</keyword>
<feature type="region of interest" description="Disordered" evidence="7">
    <location>
        <begin position="42"/>
        <end position="64"/>
    </location>
</feature>
<feature type="transmembrane region" description="Helical" evidence="8">
    <location>
        <begin position="379"/>
        <end position="403"/>
    </location>
</feature>
<dbReference type="GO" id="GO:0005886">
    <property type="term" value="C:plasma membrane"/>
    <property type="evidence" value="ECO:0007669"/>
    <property type="project" value="UniProtKB-SubCell"/>
</dbReference>
<feature type="transmembrane region" description="Helical" evidence="8">
    <location>
        <begin position="126"/>
        <end position="148"/>
    </location>
</feature>
<evidence type="ECO:0000256" key="7">
    <source>
        <dbReference type="SAM" id="MobiDB-lite"/>
    </source>
</evidence>
<evidence type="ECO:0000256" key="8">
    <source>
        <dbReference type="SAM" id="Phobius"/>
    </source>
</evidence>
<proteinExistence type="inferred from homology"/>
<gene>
    <name evidence="9" type="ORF">HMPREF9336_01669</name>
</gene>
<evidence type="ECO:0000313" key="9">
    <source>
        <dbReference type="EMBL" id="EFV13459.2"/>
    </source>
</evidence>
<evidence type="ECO:0008006" key="11">
    <source>
        <dbReference type="Google" id="ProtNLM"/>
    </source>
</evidence>
<evidence type="ECO:0000256" key="2">
    <source>
        <dbReference type="ARBA" id="ARBA00006386"/>
    </source>
</evidence>
<dbReference type="Pfam" id="PF03773">
    <property type="entry name" value="ArsP_1"/>
    <property type="match status" value="1"/>
</dbReference>
<keyword evidence="6 8" id="KW-0472">Membrane</keyword>
<dbReference type="PANTHER" id="PTHR34184">
    <property type="entry name" value="UPF0718 PROTEIN YCGR"/>
    <property type="match status" value="1"/>
</dbReference>
<evidence type="ECO:0000256" key="3">
    <source>
        <dbReference type="ARBA" id="ARBA00022475"/>
    </source>
</evidence>
<dbReference type="AlphaFoldDB" id="E5XQ97"/>
<reference evidence="9 10" key="1">
    <citation type="journal article" date="2011" name="Stand. Genomic Sci.">
        <title>High quality draft genome sequence of Segniliparus rugosus CDC 945(T)= (ATCC BAA-974(T)).</title>
        <authorList>
            <person name="Earl A.M."/>
            <person name="Desjardins C.A."/>
            <person name="Fitzgerald M.G."/>
            <person name="Arachchi H.M."/>
            <person name="Zeng Q."/>
            <person name="Mehta T."/>
            <person name="Griggs A."/>
            <person name="Birren B.W."/>
            <person name="Toney N.C."/>
            <person name="Carr J."/>
            <person name="Posey J."/>
            <person name="Butler W.R."/>
        </authorList>
    </citation>
    <scope>NUCLEOTIDE SEQUENCE [LARGE SCALE GENOMIC DNA]</scope>
    <source>
        <strain evidence="10">ATCC BAA-974 / DSM 45345 / CCUG 50838 / CIP 108380 / JCM 13579 / CDC 945</strain>
    </source>
</reference>
<keyword evidence="5 8" id="KW-1133">Transmembrane helix</keyword>
<keyword evidence="3" id="KW-1003">Cell membrane</keyword>
<accession>E5XQ97</accession>
<feature type="transmembrane region" description="Helical" evidence="8">
    <location>
        <begin position="88"/>
        <end position="106"/>
    </location>
</feature>
<evidence type="ECO:0000256" key="6">
    <source>
        <dbReference type="ARBA" id="ARBA00023136"/>
    </source>
</evidence>
<dbReference type="STRING" id="679197.HMPREF9336_01669"/>
<comment type="similarity">
    <text evidence="2">Belongs to the UPF0718 family.</text>
</comment>
<comment type="subcellular location">
    <subcellularLocation>
        <location evidence="1">Cell membrane</location>
        <topology evidence="1">Multi-pass membrane protein</topology>
    </subcellularLocation>
</comment>
<dbReference type="Proteomes" id="UP000004816">
    <property type="component" value="Unassembled WGS sequence"/>
</dbReference>
<name>E5XQ97_SEGRC</name>
<keyword evidence="10" id="KW-1185">Reference proteome</keyword>
<comment type="caution">
    <text evidence="9">The sequence shown here is derived from an EMBL/GenBank/DDBJ whole genome shotgun (WGS) entry which is preliminary data.</text>
</comment>
<dbReference type="eggNOG" id="COG0701">
    <property type="taxonomic scope" value="Bacteria"/>
</dbReference>
<evidence type="ECO:0000313" key="10">
    <source>
        <dbReference type="Proteomes" id="UP000004816"/>
    </source>
</evidence>
<protein>
    <recommendedName>
        <fullName evidence="11">Permease</fullName>
    </recommendedName>
</protein>
<feature type="transmembrane region" description="Helical" evidence="8">
    <location>
        <begin position="311"/>
        <end position="333"/>
    </location>
</feature>
<feature type="transmembrane region" description="Helical" evidence="8">
    <location>
        <begin position="227"/>
        <end position="247"/>
    </location>
</feature>
<dbReference type="InterPro" id="IPR005524">
    <property type="entry name" value="DUF318"/>
</dbReference>
<sequence length="407" mass="40754">MGGVDVVVAATGAGGAGAGGGGAGLLSPHAARALLATRAKGADQATNRLTDRRHASRTSNSVEPLRGDGRVATLAVVRAQAGSVRPSSIWVFTVVLLVFIVFAEQVSDAFAAHPVLSAAATVFSGIFVQAVPFVALGVLVSALIAAFFPGDGLRRLLPRGEKARVLASGLAGVGLPACECASAPIASRLLASGAGRGAAIAFLLAAPAINPVVIAATLVAFPDRPQMALARFCASLLVAWLVGLAFLRRASDQDPLPEPAHEAGHAHGGGSRLDRFLAAAKADLLSSGSFLVLGAGFAALAHVLIPPAWLAALGGNLLSSVAAMTVLAVVLSVCSEADAFVAASFTALPSTAQLVFLVVSPMVDLKLVGMHVGMFGARLALRLDAVVLAVAVAVATTGGLLVFGAGR</sequence>
<dbReference type="HOGENOM" id="CLU_039914_0_0_11"/>
<dbReference type="PANTHER" id="PTHR34184:SF4">
    <property type="entry name" value="UPF0718 PROTEIN YCGR"/>
    <property type="match status" value="1"/>
</dbReference>
<evidence type="ECO:0000256" key="4">
    <source>
        <dbReference type="ARBA" id="ARBA00022692"/>
    </source>
</evidence>
<feature type="transmembrane region" description="Helical" evidence="8">
    <location>
        <begin position="284"/>
        <end position="305"/>
    </location>
</feature>
<feature type="transmembrane region" description="Helical" evidence="8">
    <location>
        <begin position="340"/>
        <end position="359"/>
    </location>
</feature>
<organism evidence="9 10">
    <name type="scientific">Segniliparus rugosus (strain ATCC BAA-974 / DSM 45345 / CCUG 50838 / CIP 108380 / JCM 13579 / CDC 945)</name>
    <dbReference type="NCBI Taxonomy" id="679197"/>
    <lineage>
        <taxon>Bacteria</taxon>
        <taxon>Bacillati</taxon>
        <taxon>Actinomycetota</taxon>
        <taxon>Actinomycetes</taxon>
        <taxon>Mycobacteriales</taxon>
        <taxon>Segniliparaceae</taxon>
        <taxon>Segniliparus</taxon>
    </lineage>
</organism>
<dbReference type="EMBL" id="ACZI02000002">
    <property type="protein sequence ID" value="EFV13459.2"/>
    <property type="molecule type" value="Genomic_DNA"/>
</dbReference>
<feature type="transmembrane region" description="Helical" evidence="8">
    <location>
        <begin position="198"/>
        <end position="221"/>
    </location>
</feature>
<evidence type="ECO:0000256" key="5">
    <source>
        <dbReference type="ARBA" id="ARBA00022989"/>
    </source>
</evidence>
<evidence type="ECO:0000256" key="1">
    <source>
        <dbReference type="ARBA" id="ARBA00004651"/>
    </source>
</evidence>